<proteinExistence type="predicted"/>
<feature type="compositionally biased region" description="Basic and acidic residues" evidence="1">
    <location>
        <begin position="448"/>
        <end position="462"/>
    </location>
</feature>
<dbReference type="Ensembl" id="ENSSHBT00005008874.1">
    <property type="protein sequence ID" value="ENSSHBP00005007386.1"/>
    <property type="gene ID" value="ENSSHBG00005006455.1"/>
</dbReference>
<dbReference type="Proteomes" id="UP000472266">
    <property type="component" value="Chromosome 9"/>
</dbReference>
<feature type="compositionally biased region" description="Basic and acidic residues" evidence="1">
    <location>
        <begin position="523"/>
        <end position="535"/>
    </location>
</feature>
<feature type="region of interest" description="Disordered" evidence="1">
    <location>
        <begin position="676"/>
        <end position="767"/>
    </location>
</feature>
<sequence length="1681" mass="178291">MHSPHPPLAPRYHYGLHPLVAGEPAGHSQLRAPGHCDCSGGHPPLPHHQSMEPDFSRMTSRRPNTAPGNMQQPPRLQPLRNGATVVSLTKTSSSNQKCHVSGYDQQFATGERTGLRLLNSVEYVTGVSPYQLPAINNYVMPVPPPRLQNRGPNSEGNGMPKGRRFHLTAAPSDAEQLPTKTAGGLPRSSPRSNALVTMIFLGKSVRLSHDDADYRDEIKVYQQHCGGENLCVYKGRLLEGETFQFISKRHHGFPFSLTFFLNGIQVDRLSCCCEYKHQKCSRLGGKHGFFAFLHVEGASPCYRCIIAMGLDKKPSPPKRKVKEDHEEKHVGFWGGGACSEPSKSSVEQKSRRNSVLVILPSHEASVETAKDEMKTKQEYGKQEMKKPADRKSEDSQEDTIKNGGRRLSDSYLRRPRSQPEYDEDFEADEEVNEEGQTDDQMHGMSKSSSDDKKHNLDYENESKTSSQKVLQASDSEEDGSGGYSDSDSEDDEQGGRPVHPLSSVSTQYSSEDDSCAETVKGNVEGKEEYNGERASDNTAHAQCGNENGENKLLRVEENQETSLLEKEGIDKAEKAKPEDLTARGDTFHENTTAVQHQSPEVNRELDQAWSVQSDTVEDGEKNTSTRRGDGEEGLLVPLESSVTEVEDSNDEAPHSDKGGVVDGCKPAQEEMAKAIGNGHHVNSEPEPGDSHVDEEEHITHAEHDASEAPDATSSAKRARTLDVQKAAEQVIREGQMEGERQALEEEESVAEGGEARTKEAEEEVARVGDLLPKEDTVAVLLVEGLLAMRESAPEESDRAEGDPNGKKTGKAMESGAEVAPKEQEGVMDVTGSLAARGQQKSKTVKEGGSQGKDVVVGETVSEAIQEGGSQGNDVVGEMLSEDMQEGGSEGKDIVVGEKVPEVVQEGGSAGKDLVEMGEKVSGAIQEGGSAGKDLVEIGEKVSEVVQEGGSAGRDIVEMNEKVTEVVQEGSSAEKDVVEMGEMVSVAVQVGGSAGKDVVEMGEMVSVAVQVGGSGGKDVVEMSEMVSVAVQVGDSAWKDVVEMSEKVSEVVQEEGSAGKDVVEMGEKVSELVQEGGSADKDVVGETVSETVQEGCSAGKDFVEMGEKVSEAVQEGGSGGTDIVEMKEKVAEAIQEGGSAGRDVVEMGEKVTEVVQEGGSTEKDVVEMSEMISEILQAGLSTGKDVLEMSEKVSEVVQEAGSRGKDVVEMSEKVSEAIKEEGSAGKDVVETGEKVSEAVQEEGSTEKDLVDMGEKVSEVVQEGGSAGKDVVEMGEKVSEAIQEGGSGGRDIAEMNEKVTEAIQEGGSAGRDVVEMGEKVSEVVQEGGSTEKDVVEMGEMISEILQAGASTGKDVLEMSEKVSEVVQEEGSAGKDVVEMGEKVSEVVQEGGSTEKDVVEMSEKVSEVVQEEGSRGKDVVEMGEKVSEVVQEGGSAGKDVLEMGERVSEAMQEGCSGGKDVVVEKVSEVVQQGGSAGNGGVVGAIPEAEEAVVEAVLAGSGFAGAAGSEGEEALKETISEGEEAVGKPVALLETLGDTDMCTGEAVPGGEDFVKPNEFSQLKASGEEWMEMGKAATPGAAEALEVEWSFLLRAQEAAEESVEPGKGPIPQEAPALESLVGAGGDPLSEGSPRLEETPAVVEEEGSAEALLCGNPFPGSKAKTEEAVEGKEDGGVGGTRVEVARAE</sequence>
<dbReference type="PANTHER" id="PTHR23034:SF2">
    <property type="entry name" value="GLUTAMATE-RICH PROTEIN 3"/>
    <property type="match status" value="1"/>
</dbReference>
<protein>
    <recommendedName>
        <fullName evidence="2">DUF4590 domain-containing protein</fullName>
    </recommendedName>
</protein>
<feature type="compositionally biased region" description="Basic and acidic residues" evidence="1">
    <location>
        <begin position="1656"/>
        <end position="1668"/>
    </location>
</feature>
<keyword evidence="4" id="KW-1185">Reference proteome</keyword>
<accession>A0A672U1S1</accession>
<feature type="compositionally biased region" description="Basic and acidic residues" evidence="1">
    <location>
        <begin position="730"/>
        <end position="743"/>
    </location>
</feature>
<feature type="region of interest" description="Disordered" evidence="1">
    <location>
        <begin position="788"/>
        <end position="859"/>
    </location>
</feature>
<feature type="region of interest" description="Disordered" evidence="1">
    <location>
        <begin position="1592"/>
        <end position="1681"/>
    </location>
</feature>
<reference evidence="3" key="2">
    <citation type="submission" date="2025-08" db="UniProtKB">
        <authorList>
            <consortium name="Ensembl"/>
        </authorList>
    </citation>
    <scope>IDENTIFICATION</scope>
</reference>
<reference evidence="3" key="3">
    <citation type="submission" date="2025-09" db="UniProtKB">
        <authorList>
            <consortium name="Ensembl"/>
        </authorList>
    </citation>
    <scope>IDENTIFICATION</scope>
</reference>
<feature type="compositionally biased region" description="Polar residues" evidence="1">
    <location>
        <begin position="589"/>
        <end position="600"/>
    </location>
</feature>
<feature type="compositionally biased region" description="Basic and acidic residues" evidence="1">
    <location>
        <begin position="618"/>
        <end position="630"/>
    </location>
</feature>
<feature type="compositionally biased region" description="Basic and acidic residues" evidence="1">
    <location>
        <begin position="753"/>
        <end position="767"/>
    </location>
</feature>
<dbReference type="PANTHER" id="PTHR23034">
    <property type="entry name" value="GLUTAMATE-RICH PROTEIN 3"/>
    <property type="match status" value="1"/>
</dbReference>
<feature type="compositionally biased region" description="Basic and acidic residues" evidence="1">
    <location>
        <begin position="548"/>
        <end position="588"/>
    </location>
</feature>
<feature type="region of interest" description="Disordered" evidence="1">
    <location>
        <begin position="36"/>
        <end position="79"/>
    </location>
</feature>
<dbReference type="InParanoid" id="A0A672U1S1"/>
<feature type="compositionally biased region" description="Acidic residues" evidence="1">
    <location>
        <begin position="420"/>
        <end position="437"/>
    </location>
</feature>
<evidence type="ECO:0000313" key="3">
    <source>
        <dbReference type="Ensembl" id="ENSSHBP00005007386.1"/>
    </source>
</evidence>
<gene>
    <name evidence="3" type="primary">ERICH3</name>
</gene>
<feature type="region of interest" description="Disordered" evidence="1">
    <location>
        <begin position="366"/>
        <end position="663"/>
    </location>
</feature>
<feature type="compositionally biased region" description="Basic and acidic residues" evidence="1">
    <location>
        <begin position="697"/>
        <end position="706"/>
    </location>
</feature>
<dbReference type="Gene3D" id="2.160.20.160">
    <property type="match status" value="1"/>
</dbReference>
<dbReference type="InterPro" id="IPR048257">
    <property type="entry name" value="DUF4590"/>
</dbReference>
<feature type="compositionally biased region" description="Basic and acidic residues" evidence="1">
    <location>
        <begin position="366"/>
        <end position="412"/>
    </location>
</feature>
<dbReference type="GeneTree" id="ENSGT00530000064485"/>
<evidence type="ECO:0000256" key="1">
    <source>
        <dbReference type="SAM" id="MobiDB-lite"/>
    </source>
</evidence>
<evidence type="ECO:0000259" key="2">
    <source>
        <dbReference type="Pfam" id="PF15257"/>
    </source>
</evidence>
<dbReference type="OMA" id="HDATHEP"/>
<feature type="compositionally biased region" description="Polar residues" evidence="1">
    <location>
        <begin position="57"/>
        <end position="74"/>
    </location>
</feature>
<feature type="compositionally biased region" description="Polar residues" evidence="1">
    <location>
        <begin position="536"/>
        <end position="547"/>
    </location>
</feature>
<organism evidence="3 4">
    <name type="scientific">Strigops habroptila</name>
    <name type="common">Kakapo</name>
    <dbReference type="NCBI Taxonomy" id="2489341"/>
    <lineage>
        <taxon>Eukaryota</taxon>
        <taxon>Metazoa</taxon>
        <taxon>Chordata</taxon>
        <taxon>Craniata</taxon>
        <taxon>Vertebrata</taxon>
        <taxon>Euteleostomi</taxon>
        <taxon>Archelosauria</taxon>
        <taxon>Archosauria</taxon>
        <taxon>Dinosauria</taxon>
        <taxon>Saurischia</taxon>
        <taxon>Theropoda</taxon>
        <taxon>Coelurosauria</taxon>
        <taxon>Aves</taxon>
        <taxon>Neognathae</taxon>
        <taxon>Neoaves</taxon>
        <taxon>Telluraves</taxon>
        <taxon>Australaves</taxon>
        <taxon>Psittaciformes</taxon>
        <taxon>Psittacidae</taxon>
        <taxon>Strigops</taxon>
    </lineage>
</organism>
<feature type="region of interest" description="Disordered" evidence="1">
    <location>
        <begin position="332"/>
        <end position="354"/>
    </location>
</feature>
<feature type="compositionally biased region" description="Polar residues" evidence="1">
    <location>
        <begin position="463"/>
        <end position="472"/>
    </location>
</feature>
<dbReference type="Pfam" id="PF15257">
    <property type="entry name" value="DUF4590"/>
    <property type="match status" value="1"/>
</dbReference>
<evidence type="ECO:0000313" key="4">
    <source>
        <dbReference type="Proteomes" id="UP000472266"/>
    </source>
</evidence>
<reference evidence="3 4" key="1">
    <citation type="submission" date="2019-11" db="EMBL/GenBank/DDBJ databases">
        <title>Strigops habroptila (kakapo) genome, bStrHab1, primary haplotype, v2.</title>
        <authorList>
            <person name="Jarvis E.D."/>
            <person name="Howard J."/>
            <person name="Rhie A."/>
            <person name="Phillippy A."/>
            <person name="Korlach J."/>
            <person name="Digby A."/>
            <person name="Iorns D."/>
            <person name="Eason D."/>
            <person name="Robertson B."/>
            <person name="Raemaekers T."/>
            <person name="Howe K."/>
            <person name="Lewin H."/>
            <person name="Damas J."/>
            <person name="Hastie A."/>
            <person name="Tracey A."/>
            <person name="Chow W."/>
            <person name="Fedrigo O."/>
        </authorList>
    </citation>
    <scope>NUCLEOTIDE SEQUENCE [LARGE SCALE GENOMIC DNA]</scope>
</reference>
<feature type="compositionally biased region" description="Basic and acidic residues" evidence="1">
    <location>
        <begin position="791"/>
        <end position="805"/>
    </location>
</feature>
<name>A0A672U1S1_STRHB</name>
<dbReference type="SUPFAM" id="SSF58104">
    <property type="entry name" value="Methyl-accepting chemotaxis protein (MCP) signaling domain"/>
    <property type="match status" value="1"/>
</dbReference>
<feature type="domain" description="DUF4590" evidence="2">
    <location>
        <begin position="207"/>
        <end position="318"/>
    </location>
</feature>
<feature type="region of interest" description="Disordered" evidence="1">
    <location>
        <begin position="169"/>
        <end position="189"/>
    </location>
</feature>
<dbReference type="InterPro" id="IPR027962">
    <property type="entry name" value="ERICH3"/>
</dbReference>